<dbReference type="AlphaFoldDB" id="A0A0B7BPU1"/>
<feature type="non-terminal residue" evidence="1">
    <location>
        <position position="1"/>
    </location>
</feature>
<protein>
    <recommendedName>
        <fullName evidence="2">Reverse transcriptase domain-containing protein</fullName>
    </recommendedName>
</protein>
<feature type="non-terminal residue" evidence="1">
    <location>
        <position position="117"/>
    </location>
</feature>
<reference evidence="1" key="1">
    <citation type="submission" date="2014-12" db="EMBL/GenBank/DDBJ databases">
        <title>Insight into the proteome of Arion vulgaris.</title>
        <authorList>
            <person name="Aradska J."/>
            <person name="Bulat T."/>
            <person name="Smidak R."/>
            <person name="Sarate P."/>
            <person name="Gangsoo J."/>
            <person name="Sialana F."/>
            <person name="Bilban M."/>
            <person name="Lubec G."/>
        </authorList>
    </citation>
    <scope>NUCLEOTIDE SEQUENCE</scope>
    <source>
        <tissue evidence="1">Skin</tissue>
    </source>
</reference>
<gene>
    <name evidence="1" type="primary">ORF199529</name>
</gene>
<organism evidence="1">
    <name type="scientific">Arion vulgaris</name>
    <dbReference type="NCBI Taxonomy" id="1028688"/>
    <lineage>
        <taxon>Eukaryota</taxon>
        <taxon>Metazoa</taxon>
        <taxon>Spiralia</taxon>
        <taxon>Lophotrochozoa</taxon>
        <taxon>Mollusca</taxon>
        <taxon>Gastropoda</taxon>
        <taxon>Heterobranchia</taxon>
        <taxon>Euthyneura</taxon>
        <taxon>Panpulmonata</taxon>
        <taxon>Eupulmonata</taxon>
        <taxon>Stylommatophora</taxon>
        <taxon>Helicina</taxon>
        <taxon>Arionoidea</taxon>
        <taxon>Arionidae</taxon>
        <taxon>Arion</taxon>
    </lineage>
</organism>
<sequence>KQQLSGRERTLSFVDDIMVYRQGRNRDEIANKLQEELNRIMAWCDVSGASINHTKAVLSWFSLNNHIVKSDTPHVTLDGHTLTRTASMSYLGVKFDRSLCFRDHIDQVIAKACNVLS</sequence>
<evidence type="ECO:0008006" key="2">
    <source>
        <dbReference type="Google" id="ProtNLM"/>
    </source>
</evidence>
<name>A0A0B7BPU1_9EUPU</name>
<accession>A0A0B7BPU1</accession>
<dbReference type="EMBL" id="HACG01047325">
    <property type="protein sequence ID" value="CEK94190.1"/>
    <property type="molecule type" value="Transcribed_RNA"/>
</dbReference>
<proteinExistence type="predicted"/>
<evidence type="ECO:0000313" key="1">
    <source>
        <dbReference type="EMBL" id="CEK94190.1"/>
    </source>
</evidence>